<keyword evidence="1" id="KW-1133">Transmembrane helix</keyword>
<keyword evidence="1" id="KW-0472">Membrane</keyword>
<comment type="caution">
    <text evidence="2">The sequence shown here is derived from an EMBL/GenBank/DDBJ whole genome shotgun (WGS) entry which is preliminary data.</text>
</comment>
<dbReference type="EMBL" id="JBELQA010000004">
    <property type="protein sequence ID" value="MFL9830991.1"/>
    <property type="molecule type" value="Genomic_DNA"/>
</dbReference>
<keyword evidence="1" id="KW-0812">Transmembrane</keyword>
<evidence type="ECO:0000313" key="2">
    <source>
        <dbReference type="EMBL" id="MFL9830991.1"/>
    </source>
</evidence>
<dbReference type="Proteomes" id="UP001629260">
    <property type="component" value="Unassembled WGS sequence"/>
</dbReference>
<accession>A0ABW8XSX2</accession>
<feature type="transmembrane region" description="Helical" evidence="1">
    <location>
        <begin position="91"/>
        <end position="110"/>
    </location>
</feature>
<name>A0ABW8XSX2_9FLAO</name>
<evidence type="ECO:0000313" key="3">
    <source>
        <dbReference type="Proteomes" id="UP001629260"/>
    </source>
</evidence>
<feature type="transmembrane region" description="Helical" evidence="1">
    <location>
        <begin position="29"/>
        <end position="49"/>
    </location>
</feature>
<protein>
    <submittedName>
        <fullName evidence="2">Uncharacterized protein</fullName>
    </submittedName>
</protein>
<evidence type="ECO:0000256" key="1">
    <source>
        <dbReference type="SAM" id="Phobius"/>
    </source>
</evidence>
<feature type="transmembrane region" description="Helical" evidence="1">
    <location>
        <begin position="61"/>
        <end position="79"/>
    </location>
</feature>
<reference evidence="2 3" key="1">
    <citation type="submission" date="2024-06" db="EMBL/GenBank/DDBJ databases">
        <authorList>
            <person name="Kaempfer P."/>
            <person name="Viver T."/>
        </authorList>
    </citation>
    <scope>NUCLEOTIDE SEQUENCE [LARGE SCALE GENOMIC DNA]</scope>
    <source>
        <strain evidence="2 3">ST-87</strain>
    </source>
</reference>
<gene>
    <name evidence="2" type="ORF">ABS764_09035</name>
</gene>
<sequence length="127" mass="14857">MKTPKIILWCYLIWYFSMMSIYFEPSLKLWASALGISFIIGFALILSTSQQGIHQDVWIKIRLFLFPFCVSSYSATIKGHDFILLFPNNRTHVLIGILNCTMFVVLIWIIKRLYKFSKKEALNQLAK</sequence>
<feature type="transmembrane region" description="Helical" evidence="1">
    <location>
        <begin position="7"/>
        <end position="23"/>
    </location>
</feature>
<keyword evidence="3" id="KW-1185">Reference proteome</keyword>
<proteinExistence type="predicted"/>
<dbReference type="RefSeq" id="WP_408081460.1">
    <property type="nucleotide sequence ID" value="NZ_JBELQA010000004.1"/>
</dbReference>
<organism evidence="2 3">
    <name type="scientific">Flavobacterium plantiphilum</name>
    <dbReference type="NCBI Taxonomy" id="3163297"/>
    <lineage>
        <taxon>Bacteria</taxon>
        <taxon>Pseudomonadati</taxon>
        <taxon>Bacteroidota</taxon>
        <taxon>Flavobacteriia</taxon>
        <taxon>Flavobacteriales</taxon>
        <taxon>Flavobacteriaceae</taxon>
        <taxon>Flavobacterium</taxon>
    </lineage>
</organism>